<reference evidence="2 3" key="1">
    <citation type="submission" date="2019-02" db="EMBL/GenBank/DDBJ databases">
        <title>Thermus sp. a novel from hot spring.</title>
        <authorList>
            <person name="Zhao Z."/>
        </authorList>
    </citation>
    <scope>NUCLEOTIDE SEQUENCE [LARGE SCALE GENOMIC DNA]</scope>
    <source>
        <strain evidence="2 3">CFH 72773T</strain>
    </source>
</reference>
<dbReference type="OrthoDB" id="32222at2"/>
<feature type="compositionally biased region" description="Acidic residues" evidence="1">
    <location>
        <begin position="378"/>
        <end position="393"/>
    </location>
</feature>
<sequence length="393" mass="42525">MVLMGLRRIDLTAQVEPIRWAWEGLLPKGFVSMVGALPGEGKTVLLTALAWQAARPQGELLGRGVEPGPVVYLDFDAATGDGRATRRWLEAHQAAFPDGDMGKIVLLEPDGDTYGLGEKEMEELEGVVREVGAGLVILDSFMAAFPLDPVKLHQVQSAMWWLRRLALRTGAAVAVVDHLPKPVGGERAGARGLLGSIAKTAQSRAVHILTRVPPAEVQGRHVLKWEVLKSSFASIPEPFGVELIFSLGRVEVAETPLPEGTANPKRDKARRAMLELLNAQAGNLVPKAELVQAAVEAANIARKTAERYLKELAEELALEKVHLPGQGAPVAYRLQDASLYGEDVPKPQESPSSSQKVLEHPPVPKPSPVPKPDPLEGNWEDWGEIPDPEEVGE</sequence>
<feature type="compositionally biased region" description="Low complexity" evidence="1">
    <location>
        <begin position="347"/>
        <end position="356"/>
    </location>
</feature>
<evidence type="ECO:0000313" key="3">
    <source>
        <dbReference type="Proteomes" id="UP000292858"/>
    </source>
</evidence>
<dbReference type="Proteomes" id="UP000292858">
    <property type="component" value="Unassembled WGS sequence"/>
</dbReference>
<dbReference type="SUPFAM" id="SSF52540">
    <property type="entry name" value="P-loop containing nucleoside triphosphate hydrolases"/>
    <property type="match status" value="1"/>
</dbReference>
<gene>
    <name evidence="2" type="ORF">ETP66_08205</name>
</gene>
<dbReference type="AlphaFoldDB" id="A0A4Q9B5P2"/>
<evidence type="ECO:0000256" key="1">
    <source>
        <dbReference type="SAM" id="MobiDB-lite"/>
    </source>
</evidence>
<feature type="region of interest" description="Disordered" evidence="1">
    <location>
        <begin position="341"/>
        <end position="393"/>
    </location>
</feature>
<organism evidence="2 3">
    <name type="scientific">Thermus thermamylovorans</name>
    <dbReference type="NCBI Taxonomy" id="2509362"/>
    <lineage>
        <taxon>Bacteria</taxon>
        <taxon>Thermotogati</taxon>
        <taxon>Deinococcota</taxon>
        <taxon>Deinococci</taxon>
        <taxon>Thermales</taxon>
        <taxon>Thermaceae</taxon>
        <taxon>Thermus</taxon>
    </lineage>
</organism>
<accession>A0A4Q9B5P2</accession>
<dbReference type="EMBL" id="SIJL01000009">
    <property type="protein sequence ID" value="TBH20115.1"/>
    <property type="molecule type" value="Genomic_DNA"/>
</dbReference>
<name>A0A4Q9B5P2_9DEIN</name>
<proteinExistence type="predicted"/>
<evidence type="ECO:0000313" key="2">
    <source>
        <dbReference type="EMBL" id="TBH20115.1"/>
    </source>
</evidence>
<dbReference type="InterPro" id="IPR027417">
    <property type="entry name" value="P-loop_NTPase"/>
</dbReference>
<dbReference type="Gene3D" id="3.40.50.300">
    <property type="entry name" value="P-loop containing nucleotide triphosphate hydrolases"/>
    <property type="match status" value="1"/>
</dbReference>
<feature type="compositionally biased region" description="Pro residues" evidence="1">
    <location>
        <begin position="361"/>
        <end position="372"/>
    </location>
</feature>
<comment type="caution">
    <text evidence="2">The sequence shown here is derived from an EMBL/GenBank/DDBJ whole genome shotgun (WGS) entry which is preliminary data.</text>
</comment>
<protein>
    <submittedName>
        <fullName evidence="2">AAA family ATPase</fullName>
    </submittedName>
</protein>
<keyword evidence="3" id="KW-1185">Reference proteome</keyword>
<dbReference type="Pfam" id="PF13481">
    <property type="entry name" value="AAA_25"/>
    <property type="match status" value="1"/>
</dbReference>